<dbReference type="AlphaFoldDB" id="A0AAF0R0X1"/>
<dbReference type="Pfam" id="PF17917">
    <property type="entry name" value="RT_RNaseH"/>
    <property type="match status" value="1"/>
</dbReference>
<dbReference type="PANTHER" id="PTHR34072:SF52">
    <property type="entry name" value="RIBONUCLEASE H"/>
    <property type="match status" value="1"/>
</dbReference>
<evidence type="ECO:0000256" key="1">
    <source>
        <dbReference type="ARBA" id="ARBA00022679"/>
    </source>
</evidence>
<dbReference type="GO" id="GO:0016787">
    <property type="term" value="F:hydrolase activity"/>
    <property type="evidence" value="ECO:0007669"/>
    <property type="project" value="UniProtKB-KW"/>
</dbReference>
<accession>A0AAF0R0X1</accession>
<dbReference type="InterPro" id="IPR043502">
    <property type="entry name" value="DNA/RNA_pol_sf"/>
</dbReference>
<dbReference type="EMBL" id="CP133617">
    <property type="protein sequence ID" value="WMV33256.1"/>
    <property type="molecule type" value="Genomic_DNA"/>
</dbReference>
<keyword evidence="3" id="KW-0540">Nuclease</keyword>
<dbReference type="SUPFAM" id="SSF56672">
    <property type="entry name" value="DNA/RNA polymerases"/>
    <property type="match status" value="1"/>
</dbReference>
<keyword evidence="1" id="KW-0808">Transferase</keyword>
<dbReference type="GO" id="GO:0004519">
    <property type="term" value="F:endonuclease activity"/>
    <property type="evidence" value="ECO:0007669"/>
    <property type="project" value="UniProtKB-KW"/>
</dbReference>
<evidence type="ECO:0000256" key="6">
    <source>
        <dbReference type="ARBA" id="ARBA00022918"/>
    </source>
</evidence>
<dbReference type="InterPro" id="IPR041373">
    <property type="entry name" value="RT_RNaseH"/>
</dbReference>
<dbReference type="PANTHER" id="PTHR34072">
    <property type="entry name" value="ENZYMATIC POLYPROTEIN-RELATED"/>
    <property type="match status" value="1"/>
</dbReference>
<keyword evidence="4" id="KW-0255">Endonuclease</keyword>
<evidence type="ECO:0000313" key="9">
    <source>
        <dbReference type="Proteomes" id="UP001234989"/>
    </source>
</evidence>
<dbReference type="GO" id="GO:0003964">
    <property type="term" value="F:RNA-directed DNA polymerase activity"/>
    <property type="evidence" value="ECO:0007669"/>
    <property type="project" value="UniProtKB-KW"/>
</dbReference>
<protein>
    <recommendedName>
        <fullName evidence="7">Reverse transcriptase RNase H-like domain-containing protein</fullName>
    </recommendedName>
</protein>
<feature type="domain" description="Reverse transcriptase RNase H-like" evidence="7">
    <location>
        <begin position="2"/>
        <end position="48"/>
    </location>
</feature>
<gene>
    <name evidence="8" type="ORF">MTR67_026641</name>
</gene>
<dbReference type="Proteomes" id="UP001234989">
    <property type="component" value="Chromosome 6"/>
</dbReference>
<evidence type="ECO:0000256" key="4">
    <source>
        <dbReference type="ARBA" id="ARBA00022759"/>
    </source>
</evidence>
<keyword evidence="2" id="KW-0548">Nucleotidyltransferase</keyword>
<keyword evidence="6" id="KW-0695">RNA-directed DNA polymerase</keyword>
<name>A0AAF0R0X1_SOLVR</name>
<sequence length="66" mass="8009">MFTLNISRHYLYGVHVDVFTDHKRLQYVFSQKDLNLRQRRWLELLKDYEMSVLYYPGKANVVADTL</sequence>
<evidence type="ECO:0000256" key="2">
    <source>
        <dbReference type="ARBA" id="ARBA00022695"/>
    </source>
</evidence>
<evidence type="ECO:0000259" key="7">
    <source>
        <dbReference type="Pfam" id="PF17917"/>
    </source>
</evidence>
<evidence type="ECO:0000256" key="3">
    <source>
        <dbReference type="ARBA" id="ARBA00022722"/>
    </source>
</evidence>
<organism evidence="8 9">
    <name type="scientific">Solanum verrucosum</name>
    <dbReference type="NCBI Taxonomy" id="315347"/>
    <lineage>
        <taxon>Eukaryota</taxon>
        <taxon>Viridiplantae</taxon>
        <taxon>Streptophyta</taxon>
        <taxon>Embryophyta</taxon>
        <taxon>Tracheophyta</taxon>
        <taxon>Spermatophyta</taxon>
        <taxon>Magnoliopsida</taxon>
        <taxon>eudicotyledons</taxon>
        <taxon>Gunneridae</taxon>
        <taxon>Pentapetalae</taxon>
        <taxon>asterids</taxon>
        <taxon>lamiids</taxon>
        <taxon>Solanales</taxon>
        <taxon>Solanaceae</taxon>
        <taxon>Solanoideae</taxon>
        <taxon>Solaneae</taxon>
        <taxon>Solanum</taxon>
    </lineage>
</organism>
<proteinExistence type="predicted"/>
<keyword evidence="5" id="KW-0378">Hydrolase</keyword>
<evidence type="ECO:0000313" key="8">
    <source>
        <dbReference type="EMBL" id="WMV33256.1"/>
    </source>
</evidence>
<feature type="non-terminal residue" evidence="8">
    <location>
        <position position="66"/>
    </location>
</feature>
<evidence type="ECO:0000256" key="5">
    <source>
        <dbReference type="ARBA" id="ARBA00022801"/>
    </source>
</evidence>
<reference evidence="8" key="1">
    <citation type="submission" date="2023-08" db="EMBL/GenBank/DDBJ databases">
        <title>A de novo genome assembly of Solanum verrucosum Schlechtendal, a Mexican diploid species geographically isolated from the other diploid A-genome species in potato relatives.</title>
        <authorList>
            <person name="Hosaka K."/>
        </authorList>
    </citation>
    <scope>NUCLEOTIDE SEQUENCE</scope>
    <source>
        <tissue evidence="8">Young leaves</tissue>
    </source>
</reference>
<keyword evidence="9" id="KW-1185">Reference proteome</keyword>